<keyword evidence="2" id="KW-0472">Membrane</keyword>
<dbReference type="AlphaFoldDB" id="A0A9J7M206"/>
<organism evidence="3 4">
    <name type="scientific">Branchiostoma floridae</name>
    <name type="common">Florida lancelet</name>
    <name type="synonym">Amphioxus</name>
    <dbReference type="NCBI Taxonomy" id="7739"/>
    <lineage>
        <taxon>Eukaryota</taxon>
        <taxon>Metazoa</taxon>
        <taxon>Chordata</taxon>
        <taxon>Cephalochordata</taxon>
        <taxon>Leptocardii</taxon>
        <taxon>Amphioxiformes</taxon>
        <taxon>Branchiostomatidae</taxon>
        <taxon>Branchiostoma</taxon>
    </lineage>
</organism>
<evidence type="ECO:0000313" key="4">
    <source>
        <dbReference type="RefSeq" id="XP_035692709.1"/>
    </source>
</evidence>
<name>A0A9J7M206_BRAFL</name>
<evidence type="ECO:0000256" key="2">
    <source>
        <dbReference type="SAM" id="Phobius"/>
    </source>
</evidence>
<evidence type="ECO:0000313" key="3">
    <source>
        <dbReference type="Proteomes" id="UP000001554"/>
    </source>
</evidence>
<keyword evidence="2" id="KW-1133">Transmembrane helix</keyword>
<sequence>MVKQGCRFMITKFYIYVTVSTMAAVCLSIVLTAVWISSIDAAIIKKGHKMAPFQDLHKIDEHHELRVVGNEQKSEELLEELMREIFEIAVEDDLFDRMPEDDNDRMPEDDNDRMPEDDNDRMPDDDNDRMPEDDNDRMPDDDRMPGDDNDRMPDDDDENSKDEEGQKRMVVLRGNERKAIPFWNKTKLCNYHECFSQLKTWPDVPYYLLKDGNFLIDWPTKYIRIFLIYNKNAVSINTIY</sequence>
<reference evidence="3" key="1">
    <citation type="journal article" date="2020" name="Nat. Ecol. Evol.">
        <title>Deeply conserved synteny resolves early events in vertebrate evolution.</title>
        <authorList>
            <person name="Simakov O."/>
            <person name="Marletaz F."/>
            <person name="Yue J.X."/>
            <person name="O'Connell B."/>
            <person name="Jenkins J."/>
            <person name="Brandt A."/>
            <person name="Calef R."/>
            <person name="Tung C.H."/>
            <person name="Huang T.K."/>
            <person name="Schmutz J."/>
            <person name="Satoh N."/>
            <person name="Yu J.K."/>
            <person name="Putnam N.H."/>
            <person name="Green R.E."/>
            <person name="Rokhsar D.S."/>
        </authorList>
    </citation>
    <scope>NUCLEOTIDE SEQUENCE [LARGE SCALE GENOMIC DNA]</scope>
    <source>
        <strain evidence="3">S238N-H82</strain>
    </source>
</reference>
<dbReference type="RefSeq" id="XP_035692709.1">
    <property type="nucleotide sequence ID" value="XM_035836816.1"/>
</dbReference>
<keyword evidence="3" id="KW-1185">Reference proteome</keyword>
<reference evidence="4" key="2">
    <citation type="submission" date="2025-08" db="UniProtKB">
        <authorList>
            <consortium name="RefSeq"/>
        </authorList>
    </citation>
    <scope>IDENTIFICATION</scope>
    <source>
        <strain evidence="4">S238N-H82</strain>
        <tissue evidence="4">Testes</tissue>
    </source>
</reference>
<dbReference type="GeneID" id="118427178"/>
<proteinExistence type="predicted"/>
<feature type="region of interest" description="Disordered" evidence="1">
    <location>
        <begin position="96"/>
        <end position="168"/>
    </location>
</feature>
<feature type="compositionally biased region" description="Basic and acidic residues" evidence="1">
    <location>
        <begin position="96"/>
        <end position="152"/>
    </location>
</feature>
<gene>
    <name evidence="4" type="primary">LOC118427178</name>
</gene>
<protein>
    <submittedName>
        <fullName evidence="4">Protein bfr2-like</fullName>
    </submittedName>
</protein>
<dbReference type="Proteomes" id="UP000001554">
    <property type="component" value="Chromosome 12"/>
</dbReference>
<keyword evidence="2" id="KW-0812">Transmembrane</keyword>
<accession>A0A9J7M206</accession>
<evidence type="ECO:0000256" key="1">
    <source>
        <dbReference type="SAM" id="MobiDB-lite"/>
    </source>
</evidence>
<dbReference type="KEGG" id="bfo:118427178"/>
<feature type="transmembrane region" description="Helical" evidence="2">
    <location>
        <begin position="13"/>
        <end position="36"/>
    </location>
</feature>